<feature type="transmembrane region" description="Helical" evidence="9">
    <location>
        <begin position="199"/>
        <end position="220"/>
    </location>
</feature>
<keyword evidence="9" id="KW-1003">Cell membrane</keyword>
<evidence type="ECO:0000259" key="10">
    <source>
        <dbReference type="Pfam" id="PF01578"/>
    </source>
</evidence>
<dbReference type="GO" id="GO:0017004">
    <property type="term" value="P:cytochrome complex assembly"/>
    <property type="evidence" value="ECO:0007669"/>
    <property type="project" value="UniProtKB-KW"/>
</dbReference>
<evidence type="ECO:0000313" key="11">
    <source>
        <dbReference type="EMBL" id="KAA5803875.1"/>
    </source>
</evidence>
<comment type="similarity">
    <text evidence="3 9">Belongs to the CcmC/CycZ/HelC family.</text>
</comment>
<dbReference type="Pfam" id="PF01578">
    <property type="entry name" value="Cytochrom_C_asm"/>
    <property type="match status" value="1"/>
</dbReference>
<dbReference type="PRINTS" id="PR01386">
    <property type="entry name" value="CCMCBIOGNSIS"/>
</dbReference>
<reference evidence="11 12" key="1">
    <citation type="submission" date="2019-09" db="EMBL/GenBank/DDBJ databases">
        <authorList>
            <person name="Kevbrin V."/>
            <person name="Grouzdev D.S."/>
        </authorList>
    </citation>
    <scope>NUCLEOTIDE SEQUENCE [LARGE SCALE GENOMIC DNA]</scope>
    <source>
        <strain evidence="11 12">G-192</strain>
    </source>
</reference>
<keyword evidence="7 9" id="KW-1133">Transmembrane helix</keyword>
<keyword evidence="5 9" id="KW-0812">Transmembrane</keyword>
<gene>
    <name evidence="9" type="primary">ccmC</name>
    <name evidence="11" type="ORF">F1654_08745</name>
</gene>
<evidence type="ECO:0000256" key="5">
    <source>
        <dbReference type="ARBA" id="ARBA00022692"/>
    </source>
</evidence>
<dbReference type="InterPro" id="IPR003557">
    <property type="entry name" value="Cyt_c_biogenesis_CcmC"/>
</dbReference>
<evidence type="ECO:0000256" key="3">
    <source>
        <dbReference type="ARBA" id="ARBA00005840"/>
    </source>
</evidence>
<protein>
    <recommendedName>
        <fullName evidence="4 9">Heme exporter protein C</fullName>
    </recommendedName>
    <alternativeName>
        <fullName evidence="9">Cytochrome c-type biogenesis protein</fullName>
    </alternativeName>
</protein>
<evidence type="ECO:0000313" key="12">
    <source>
        <dbReference type="Proteomes" id="UP000325122"/>
    </source>
</evidence>
<feature type="domain" description="Cytochrome c assembly protein" evidence="10">
    <location>
        <begin position="14"/>
        <end position="181"/>
    </location>
</feature>
<dbReference type="NCBIfam" id="TIGR01191">
    <property type="entry name" value="ccmC"/>
    <property type="match status" value="1"/>
</dbReference>
<evidence type="ECO:0000256" key="9">
    <source>
        <dbReference type="RuleBase" id="RU364092"/>
    </source>
</evidence>
<dbReference type="RefSeq" id="WP_150023143.1">
    <property type="nucleotide sequence ID" value="NZ_VWOJ01000002.1"/>
</dbReference>
<accession>A0A5M6ZIM0</accession>
<feature type="transmembrane region" description="Helical" evidence="9">
    <location>
        <begin position="21"/>
        <end position="40"/>
    </location>
</feature>
<dbReference type="GO" id="GO:0005886">
    <property type="term" value="C:plasma membrane"/>
    <property type="evidence" value="ECO:0007669"/>
    <property type="project" value="UniProtKB-SubCell"/>
</dbReference>
<evidence type="ECO:0000256" key="7">
    <source>
        <dbReference type="ARBA" id="ARBA00022989"/>
    </source>
</evidence>
<keyword evidence="9" id="KW-0813">Transport</keyword>
<dbReference type="Proteomes" id="UP000325122">
    <property type="component" value="Unassembled WGS sequence"/>
</dbReference>
<dbReference type="PANTHER" id="PTHR30071">
    <property type="entry name" value="HEME EXPORTER PROTEIN C"/>
    <property type="match status" value="1"/>
</dbReference>
<dbReference type="InterPro" id="IPR002541">
    <property type="entry name" value="Cyt_c_assembly"/>
</dbReference>
<dbReference type="GO" id="GO:0015232">
    <property type="term" value="F:heme transmembrane transporter activity"/>
    <property type="evidence" value="ECO:0007669"/>
    <property type="project" value="InterPro"/>
</dbReference>
<feature type="transmembrane region" description="Helical" evidence="9">
    <location>
        <begin position="158"/>
        <end position="179"/>
    </location>
</feature>
<evidence type="ECO:0000256" key="4">
    <source>
        <dbReference type="ARBA" id="ARBA00016463"/>
    </source>
</evidence>
<dbReference type="InterPro" id="IPR045062">
    <property type="entry name" value="Cyt_c_biogenesis_CcsA/CcmC"/>
</dbReference>
<dbReference type="PANTHER" id="PTHR30071:SF1">
    <property type="entry name" value="CYTOCHROME B_B6 PROTEIN-RELATED"/>
    <property type="match status" value="1"/>
</dbReference>
<evidence type="ECO:0000256" key="1">
    <source>
        <dbReference type="ARBA" id="ARBA00002442"/>
    </source>
</evidence>
<keyword evidence="12" id="KW-1185">Reference proteome</keyword>
<sequence>MWSYLANPERFERMARVLVPALWALAAVLFLIGIPWALVFSPPDYQQSDTVRIMYVHVPAAWLSMAAYAGMGIASFVYFVWRHNLADLAARALAPAGAVFAFVCLATGSIWGRPMWGAWWVWDARLTSMLVLFLLFLGYIALRAAIEDERLSARSGAILAMAGLINLPVIKFSVDWWNTLHQPASVLRFDGPTIHASQLWPLLIMALAFTMLLGALALTAMRTQIARRRADMLLRRREQRLEAEELKAGELKS</sequence>
<evidence type="ECO:0000256" key="2">
    <source>
        <dbReference type="ARBA" id="ARBA00004141"/>
    </source>
</evidence>
<dbReference type="AlphaFoldDB" id="A0A5M6ZIM0"/>
<feature type="transmembrane region" description="Helical" evidence="9">
    <location>
        <begin position="124"/>
        <end position="146"/>
    </location>
</feature>
<evidence type="ECO:0000256" key="6">
    <source>
        <dbReference type="ARBA" id="ARBA00022748"/>
    </source>
</evidence>
<keyword evidence="9" id="KW-0997">Cell inner membrane</keyword>
<comment type="subcellular location">
    <subcellularLocation>
        <location evidence="9">Cell inner membrane</location>
    </subcellularLocation>
    <subcellularLocation>
        <location evidence="2">Membrane</location>
        <topology evidence="2">Multi-pass membrane protein</topology>
    </subcellularLocation>
</comment>
<dbReference type="EMBL" id="VWOJ01000002">
    <property type="protein sequence ID" value="KAA5803875.1"/>
    <property type="molecule type" value="Genomic_DNA"/>
</dbReference>
<proteinExistence type="inferred from homology"/>
<keyword evidence="8 9" id="KW-0472">Membrane</keyword>
<dbReference type="GO" id="GO:0020037">
    <property type="term" value="F:heme binding"/>
    <property type="evidence" value="ECO:0007669"/>
    <property type="project" value="InterPro"/>
</dbReference>
<organism evidence="11 12">
    <name type="scientific">Alkalicaulis satelles</name>
    <dbReference type="NCBI Taxonomy" id="2609175"/>
    <lineage>
        <taxon>Bacteria</taxon>
        <taxon>Pseudomonadati</taxon>
        <taxon>Pseudomonadota</taxon>
        <taxon>Alphaproteobacteria</taxon>
        <taxon>Maricaulales</taxon>
        <taxon>Maricaulaceae</taxon>
        <taxon>Alkalicaulis</taxon>
    </lineage>
</organism>
<feature type="transmembrane region" description="Helical" evidence="9">
    <location>
        <begin position="93"/>
        <end position="112"/>
    </location>
</feature>
<feature type="transmembrane region" description="Helical" evidence="9">
    <location>
        <begin position="60"/>
        <end position="81"/>
    </location>
</feature>
<keyword evidence="6 9" id="KW-0201">Cytochrome c-type biogenesis</keyword>
<comment type="function">
    <text evidence="1 9">Required for the export of heme to the periplasm for the biogenesis of c-type cytochromes.</text>
</comment>
<name>A0A5M6ZIM0_9PROT</name>
<comment type="caution">
    <text evidence="11">The sequence shown here is derived from an EMBL/GenBank/DDBJ whole genome shotgun (WGS) entry which is preliminary data.</text>
</comment>
<evidence type="ECO:0000256" key="8">
    <source>
        <dbReference type="ARBA" id="ARBA00023136"/>
    </source>
</evidence>